<dbReference type="Proteomes" id="UP000789396">
    <property type="component" value="Unassembled WGS sequence"/>
</dbReference>
<name>A0A9N9GD83_9GLOM</name>
<feature type="non-terminal residue" evidence="1">
    <location>
        <position position="1"/>
    </location>
</feature>
<keyword evidence="2" id="KW-1185">Reference proteome</keyword>
<gene>
    <name evidence="1" type="ORF">RFULGI_LOCUS6499</name>
</gene>
<accession>A0A9N9GD83</accession>
<organism evidence="1 2">
    <name type="scientific">Racocetra fulgida</name>
    <dbReference type="NCBI Taxonomy" id="60492"/>
    <lineage>
        <taxon>Eukaryota</taxon>
        <taxon>Fungi</taxon>
        <taxon>Fungi incertae sedis</taxon>
        <taxon>Mucoromycota</taxon>
        <taxon>Glomeromycotina</taxon>
        <taxon>Glomeromycetes</taxon>
        <taxon>Diversisporales</taxon>
        <taxon>Gigasporaceae</taxon>
        <taxon>Racocetra</taxon>
    </lineage>
</organism>
<evidence type="ECO:0000313" key="1">
    <source>
        <dbReference type="EMBL" id="CAG8598186.1"/>
    </source>
</evidence>
<proteinExistence type="predicted"/>
<dbReference type="AlphaFoldDB" id="A0A9N9GD83"/>
<dbReference type="EMBL" id="CAJVPZ010008450">
    <property type="protein sequence ID" value="CAG8598186.1"/>
    <property type="molecule type" value="Genomic_DNA"/>
</dbReference>
<sequence length="94" mass="11127">MVLVNNEQALVNYQIDDDDSQACEELYAHLIEITGKTLEILKDQQNKKNYKWVKNIKKNFNSIEQITSEIASFKQRRTMSCTFKDHLHNTLFFN</sequence>
<evidence type="ECO:0000313" key="2">
    <source>
        <dbReference type="Proteomes" id="UP000789396"/>
    </source>
</evidence>
<protein>
    <submittedName>
        <fullName evidence="1">6695_t:CDS:1</fullName>
    </submittedName>
</protein>
<reference evidence="1" key="1">
    <citation type="submission" date="2021-06" db="EMBL/GenBank/DDBJ databases">
        <authorList>
            <person name="Kallberg Y."/>
            <person name="Tangrot J."/>
            <person name="Rosling A."/>
        </authorList>
    </citation>
    <scope>NUCLEOTIDE SEQUENCE</scope>
    <source>
        <strain evidence="1">IN212</strain>
    </source>
</reference>
<dbReference type="OrthoDB" id="2312346at2759"/>
<comment type="caution">
    <text evidence="1">The sequence shown here is derived from an EMBL/GenBank/DDBJ whole genome shotgun (WGS) entry which is preliminary data.</text>
</comment>